<dbReference type="SUPFAM" id="SSF54637">
    <property type="entry name" value="Thioesterase/thiol ester dehydrase-isomerase"/>
    <property type="match status" value="1"/>
</dbReference>
<protein>
    <submittedName>
        <fullName evidence="2">Thioesterase</fullName>
    </submittedName>
</protein>
<comment type="caution">
    <text evidence="2">The sequence shown here is derived from an EMBL/GenBank/DDBJ whole genome shotgun (WGS) entry which is preliminary data.</text>
</comment>
<dbReference type="PATRIC" id="fig|1293439.3.peg.445"/>
<dbReference type="Pfam" id="PF09500">
    <property type="entry name" value="YiiD_C"/>
    <property type="match status" value="1"/>
</dbReference>
<organism evidence="2 3">
    <name type="scientific">Devosia epidermidihirudinis</name>
    <dbReference type="NCBI Taxonomy" id="1293439"/>
    <lineage>
        <taxon>Bacteria</taxon>
        <taxon>Pseudomonadati</taxon>
        <taxon>Pseudomonadota</taxon>
        <taxon>Alphaproteobacteria</taxon>
        <taxon>Hyphomicrobiales</taxon>
        <taxon>Devosiaceae</taxon>
        <taxon>Devosia</taxon>
    </lineage>
</organism>
<evidence type="ECO:0000259" key="1">
    <source>
        <dbReference type="Pfam" id="PF09500"/>
    </source>
</evidence>
<dbReference type="STRING" id="1293439.WH87_04425"/>
<reference evidence="2 3" key="1">
    <citation type="submission" date="2015-03" db="EMBL/GenBank/DDBJ databases">
        <authorList>
            <person name="Lepp D."/>
            <person name="Hassan Y.I."/>
            <person name="Li X.-Z."/>
            <person name="Zhou T."/>
        </authorList>
    </citation>
    <scope>NUCLEOTIDE SEQUENCE [LARGE SCALE GENOMIC DNA]</scope>
    <source>
        <strain evidence="2 3">E84</strain>
    </source>
</reference>
<keyword evidence="3" id="KW-1185">Reference proteome</keyword>
<proteinExistence type="predicted"/>
<dbReference type="OrthoDB" id="572024at2"/>
<evidence type="ECO:0000313" key="2">
    <source>
        <dbReference type="EMBL" id="KKC39459.1"/>
    </source>
</evidence>
<dbReference type="EMBL" id="LANJ01000011">
    <property type="protein sequence ID" value="KKC39459.1"/>
    <property type="molecule type" value="Genomic_DNA"/>
</dbReference>
<evidence type="ECO:0000313" key="3">
    <source>
        <dbReference type="Proteomes" id="UP000033411"/>
    </source>
</evidence>
<dbReference type="InterPro" id="IPR012660">
    <property type="entry name" value="YiiD_C"/>
</dbReference>
<name>A0A0F5QHF9_9HYPH</name>
<sequence length="150" mass="16421">MTPSDLEHYLHDHIPLSRAMAVQVISLSDDKVILGAPLAPNINHRDTVFGGSASSVAILAAWSLLHIKLVAASFPSRVVIQRNSMDYLLPIAGDFTAVSALEPTENWDRFVRMLSRKGVARIAITSELIYEDAVAGRLHGEFVAFANDRL</sequence>
<feature type="domain" description="Thioesterase putative" evidence="1">
    <location>
        <begin position="5"/>
        <end position="145"/>
    </location>
</feature>
<dbReference type="InterPro" id="IPR029069">
    <property type="entry name" value="HotDog_dom_sf"/>
</dbReference>
<dbReference type="RefSeq" id="WP_046138316.1">
    <property type="nucleotide sequence ID" value="NZ_LANJ01000011.1"/>
</dbReference>
<accession>A0A0F5QHF9</accession>
<dbReference type="AlphaFoldDB" id="A0A0F5QHF9"/>
<dbReference type="Proteomes" id="UP000033411">
    <property type="component" value="Unassembled WGS sequence"/>
</dbReference>
<dbReference type="Gene3D" id="3.10.129.10">
    <property type="entry name" value="Hotdog Thioesterase"/>
    <property type="match status" value="1"/>
</dbReference>
<gene>
    <name evidence="2" type="ORF">WH87_04425</name>
</gene>
<dbReference type="NCBIfam" id="TIGR02447">
    <property type="entry name" value="yiiD_Cterm"/>
    <property type="match status" value="1"/>
</dbReference>